<dbReference type="SUPFAM" id="SSF103481">
    <property type="entry name" value="Multidrug resistance efflux transporter EmrE"/>
    <property type="match status" value="2"/>
</dbReference>
<dbReference type="Proteomes" id="UP000037425">
    <property type="component" value="Unassembled WGS sequence"/>
</dbReference>
<keyword evidence="1" id="KW-0472">Membrane</keyword>
<comment type="caution">
    <text evidence="3">The sequence shown here is derived from an EMBL/GenBank/DDBJ whole genome shotgun (WGS) entry which is preliminary data.</text>
</comment>
<feature type="transmembrane region" description="Helical" evidence="1">
    <location>
        <begin position="39"/>
        <end position="58"/>
    </location>
</feature>
<dbReference type="InterPro" id="IPR037185">
    <property type="entry name" value="EmrE-like"/>
</dbReference>
<feature type="domain" description="EamA" evidence="2">
    <location>
        <begin position="149"/>
        <end position="276"/>
    </location>
</feature>
<evidence type="ECO:0000256" key="1">
    <source>
        <dbReference type="SAM" id="Phobius"/>
    </source>
</evidence>
<keyword evidence="1" id="KW-0812">Transmembrane</keyword>
<name>A0A0L8C7P1_ENSAD</name>
<feature type="domain" description="EamA" evidence="2">
    <location>
        <begin position="8"/>
        <end position="140"/>
    </location>
</feature>
<dbReference type="PANTHER" id="PTHR22911:SF135">
    <property type="entry name" value="BLR4310 PROTEIN"/>
    <property type="match status" value="1"/>
</dbReference>
<accession>A0A0L8C7P1</accession>
<evidence type="ECO:0000313" key="3">
    <source>
        <dbReference type="EMBL" id="KOF22793.1"/>
    </source>
</evidence>
<dbReference type="AlphaFoldDB" id="A0A0L8C7P1"/>
<keyword evidence="1" id="KW-1133">Transmembrane helix</keyword>
<dbReference type="OrthoDB" id="7165334at2"/>
<feature type="transmembrane region" description="Helical" evidence="1">
    <location>
        <begin position="178"/>
        <end position="197"/>
    </location>
</feature>
<evidence type="ECO:0000259" key="2">
    <source>
        <dbReference type="Pfam" id="PF00892"/>
    </source>
</evidence>
<proteinExistence type="predicted"/>
<protein>
    <submittedName>
        <fullName evidence="3">Membrane protein</fullName>
    </submittedName>
</protein>
<dbReference type="PATRIC" id="fig|106592.7.peg.1007"/>
<feature type="transmembrane region" description="Helical" evidence="1">
    <location>
        <begin position="146"/>
        <end position="166"/>
    </location>
</feature>
<feature type="transmembrane region" description="Helical" evidence="1">
    <location>
        <begin position="264"/>
        <end position="282"/>
    </location>
</feature>
<feature type="transmembrane region" description="Helical" evidence="1">
    <location>
        <begin position="95"/>
        <end position="116"/>
    </location>
</feature>
<feature type="transmembrane region" description="Helical" evidence="1">
    <location>
        <begin position="70"/>
        <end position="89"/>
    </location>
</feature>
<dbReference type="PANTHER" id="PTHR22911">
    <property type="entry name" value="ACYL-MALONYL CONDENSING ENZYME-RELATED"/>
    <property type="match status" value="1"/>
</dbReference>
<organism evidence="3 4">
    <name type="scientific">Ensifer adhaerens</name>
    <name type="common">Sinorhizobium morelense</name>
    <dbReference type="NCBI Taxonomy" id="106592"/>
    <lineage>
        <taxon>Bacteria</taxon>
        <taxon>Pseudomonadati</taxon>
        <taxon>Pseudomonadota</taxon>
        <taxon>Alphaproteobacteria</taxon>
        <taxon>Hyphomicrobiales</taxon>
        <taxon>Rhizobiaceae</taxon>
        <taxon>Sinorhizobium/Ensifer group</taxon>
        <taxon>Ensifer</taxon>
    </lineage>
</organism>
<sequence length="302" mass="32409">MQSSSNFRGIVFMCLAMVAFSCNDALVKSVTGAMNVGQIMFVRGLLTTLMVIVIARHFRAFRPLRTIMKPVIILRIVMEALASITYISALGQIPLANASAIMQALPLAVTLGAAVFLGEPVGWRRWTAIFVGFIGVLIVLRPGPEGFTSAALTVVACVFCTATRDLCTRRIDHDIPSLYITVTTALVTTLVGAALIVPLGGWQPMSSTTLTHVAGASLLLMVGYQTIVLAMRGGDISVIAPFRYTSLLFAIAIGIFFFSEKPDAWMLLGVAVIIGSGLYTFYRESRRGKNPVAQSSVTGPLE</sequence>
<dbReference type="Pfam" id="PF00892">
    <property type="entry name" value="EamA"/>
    <property type="match status" value="2"/>
</dbReference>
<feature type="transmembrane region" description="Helical" evidence="1">
    <location>
        <begin position="123"/>
        <end position="140"/>
    </location>
</feature>
<feature type="transmembrane region" description="Helical" evidence="1">
    <location>
        <begin position="209"/>
        <end position="230"/>
    </location>
</feature>
<reference evidence="4" key="1">
    <citation type="submission" date="2015-07" db="EMBL/GenBank/DDBJ databases">
        <title>Whole genome sequence of an Ensifer adhaerens strain isolated from a cave pool in the Wind Cave National Park.</title>
        <authorList>
            <person name="Eng W.W.H."/>
            <person name="Gan H.M."/>
            <person name="Barton H.A."/>
            <person name="Savka M.A."/>
        </authorList>
    </citation>
    <scope>NUCLEOTIDE SEQUENCE [LARGE SCALE GENOMIC DNA]</scope>
    <source>
        <strain evidence="4">SD006</strain>
    </source>
</reference>
<dbReference type="InterPro" id="IPR000620">
    <property type="entry name" value="EamA_dom"/>
</dbReference>
<dbReference type="Gene3D" id="1.10.3730.20">
    <property type="match status" value="2"/>
</dbReference>
<evidence type="ECO:0000313" key="4">
    <source>
        <dbReference type="Proteomes" id="UP000037425"/>
    </source>
</evidence>
<dbReference type="GO" id="GO:0016020">
    <property type="term" value="C:membrane"/>
    <property type="evidence" value="ECO:0007669"/>
    <property type="project" value="InterPro"/>
</dbReference>
<gene>
    <name evidence="3" type="ORF">AC244_04725</name>
</gene>
<dbReference type="EMBL" id="LGAP01000001">
    <property type="protein sequence ID" value="KOF22793.1"/>
    <property type="molecule type" value="Genomic_DNA"/>
</dbReference>
<dbReference type="RefSeq" id="WP_053247587.1">
    <property type="nucleotide sequence ID" value="NZ_LGAP01000001.1"/>
</dbReference>
<feature type="transmembrane region" description="Helical" evidence="1">
    <location>
        <begin position="242"/>
        <end position="258"/>
    </location>
</feature>